<dbReference type="PROSITE" id="PS51257">
    <property type="entry name" value="PROKAR_LIPOPROTEIN"/>
    <property type="match status" value="1"/>
</dbReference>
<dbReference type="EC" id="6.3.5.5" evidence="19"/>
<dbReference type="GO" id="GO:0046872">
    <property type="term" value="F:metal ion binding"/>
    <property type="evidence" value="ECO:0007669"/>
    <property type="project" value="UniProtKB-KW"/>
</dbReference>
<feature type="binding site" evidence="19">
    <location>
        <position position="210"/>
    </location>
    <ligand>
        <name>ATP</name>
        <dbReference type="ChEBI" id="CHEBI:30616"/>
        <label>1</label>
    </ligand>
</feature>
<name>A0A5C5VL56_9BACT</name>
<feature type="binding site" evidence="19">
    <location>
        <position position="301"/>
    </location>
    <ligand>
        <name>Mn(2+)</name>
        <dbReference type="ChEBI" id="CHEBI:29035"/>
        <label>2</label>
    </ligand>
</feature>
<dbReference type="Gene3D" id="3.40.50.1380">
    <property type="entry name" value="Methylglyoxal synthase-like domain"/>
    <property type="match status" value="1"/>
</dbReference>
<feature type="binding site" evidence="19">
    <location>
        <position position="850"/>
    </location>
    <ligand>
        <name>Mn(2+)</name>
        <dbReference type="ChEBI" id="CHEBI:29035"/>
        <label>3</label>
    </ligand>
</feature>
<comment type="similarity">
    <text evidence="4 19">Belongs to the CarB family.</text>
</comment>
<dbReference type="InterPro" id="IPR005479">
    <property type="entry name" value="CPAse_ATP-bd"/>
</dbReference>
<dbReference type="SUPFAM" id="SSF52335">
    <property type="entry name" value="Methylglyoxal synthase-like"/>
    <property type="match status" value="1"/>
</dbReference>
<comment type="subunit">
    <text evidence="18 19">Composed of two chains; the small (or glutamine) chain promotes the hydrolysis of glutamine to ammonia, which is used by the large (or ammonia) chain to synthesize carbamoyl phosphate. Tetramer of heterodimers (alpha,beta)4.</text>
</comment>
<evidence type="ECO:0000256" key="7">
    <source>
        <dbReference type="ARBA" id="ARBA00022605"/>
    </source>
</evidence>
<feature type="domain" description="MGS-like" evidence="21">
    <location>
        <begin position="948"/>
        <end position="1088"/>
    </location>
</feature>
<feature type="binding site" evidence="19">
    <location>
        <position position="850"/>
    </location>
    <ligand>
        <name>Mg(2+)</name>
        <dbReference type="ChEBI" id="CHEBI:18420"/>
        <label>3</label>
    </ligand>
</feature>
<evidence type="ECO:0000256" key="18">
    <source>
        <dbReference type="ARBA" id="ARBA00062056"/>
    </source>
</evidence>
<dbReference type="Pfam" id="PF25596">
    <property type="entry name" value="CPSase_L_D1"/>
    <property type="match status" value="2"/>
</dbReference>
<dbReference type="PROSITE" id="PS50975">
    <property type="entry name" value="ATP_GRASP"/>
    <property type="match status" value="2"/>
</dbReference>
<dbReference type="SUPFAM" id="SSF56059">
    <property type="entry name" value="Glutathione synthetase ATP-binding domain-like"/>
    <property type="match status" value="2"/>
</dbReference>
<feature type="binding site" evidence="19">
    <location>
        <position position="852"/>
    </location>
    <ligand>
        <name>Mg(2+)</name>
        <dbReference type="ChEBI" id="CHEBI:18420"/>
        <label>4</label>
    </ligand>
</feature>
<keyword evidence="8" id="KW-0479">Metal-binding</keyword>
<dbReference type="InterPro" id="IPR006275">
    <property type="entry name" value="CPSase_lsu"/>
</dbReference>
<feature type="binding site" evidence="19">
    <location>
        <position position="850"/>
    </location>
    <ligand>
        <name>ATP</name>
        <dbReference type="ChEBI" id="CHEBI:30616"/>
        <label>2</label>
    </ligand>
</feature>
<feature type="binding site" evidence="19">
    <location>
        <position position="299"/>
    </location>
    <ligand>
        <name>Mg(2+)</name>
        <dbReference type="ChEBI" id="CHEBI:18420"/>
        <label>1</label>
    </ligand>
</feature>
<feature type="binding site" evidence="19">
    <location>
        <position position="720"/>
    </location>
    <ligand>
        <name>ATP</name>
        <dbReference type="ChEBI" id="CHEBI:30616"/>
        <label>2</label>
    </ligand>
</feature>
<dbReference type="GO" id="GO:0004088">
    <property type="term" value="F:carbamoyl-phosphate synthase (glutamine-hydrolyzing) activity"/>
    <property type="evidence" value="ECO:0007669"/>
    <property type="project" value="UniProtKB-UniRule"/>
</dbReference>
<evidence type="ECO:0000256" key="9">
    <source>
        <dbReference type="ARBA" id="ARBA00022737"/>
    </source>
</evidence>
<dbReference type="InterPro" id="IPR036914">
    <property type="entry name" value="MGS-like_dom_sf"/>
</dbReference>
<feature type="binding site" evidence="19">
    <location>
        <position position="850"/>
    </location>
    <ligand>
        <name>Mg(2+)</name>
        <dbReference type="ChEBI" id="CHEBI:18420"/>
        <label>4</label>
    </ligand>
</feature>
<feature type="binding site" evidence="19">
    <location>
        <position position="794"/>
    </location>
    <ligand>
        <name>ATP</name>
        <dbReference type="ChEBI" id="CHEBI:30616"/>
        <label>2</label>
    </ligand>
</feature>
<organism evidence="22 23">
    <name type="scientific">Blastopirellula retiformator</name>
    <dbReference type="NCBI Taxonomy" id="2527970"/>
    <lineage>
        <taxon>Bacteria</taxon>
        <taxon>Pseudomonadati</taxon>
        <taxon>Planctomycetota</taxon>
        <taxon>Planctomycetia</taxon>
        <taxon>Pirellulales</taxon>
        <taxon>Pirellulaceae</taxon>
        <taxon>Blastopirellula</taxon>
    </lineage>
</organism>
<comment type="catalytic activity">
    <reaction evidence="15 19">
        <text>hydrogencarbonate + NH4(+) + 2 ATP = carbamoyl phosphate + 2 ADP + phosphate + 2 H(+)</text>
        <dbReference type="Rhea" id="RHEA:18029"/>
        <dbReference type="ChEBI" id="CHEBI:15378"/>
        <dbReference type="ChEBI" id="CHEBI:17544"/>
        <dbReference type="ChEBI" id="CHEBI:28938"/>
        <dbReference type="ChEBI" id="CHEBI:30616"/>
        <dbReference type="ChEBI" id="CHEBI:43474"/>
        <dbReference type="ChEBI" id="CHEBI:58228"/>
        <dbReference type="ChEBI" id="CHEBI:456216"/>
        <dbReference type="EC" id="6.3.4.16"/>
    </reaction>
</comment>
<keyword evidence="7 19" id="KW-0028">Amino-acid biosynthesis</keyword>
<evidence type="ECO:0000256" key="8">
    <source>
        <dbReference type="ARBA" id="ARBA00022723"/>
    </source>
</evidence>
<dbReference type="InterPro" id="IPR016185">
    <property type="entry name" value="PreATP-grasp_dom_sf"/>
</dbReference>
<dbReference type="Pfam" id="PF02786">
    <property type="entry name" value="CPSase_L_D2"/>
    <property type="match status" value="2"/>
</dbReference>
<feature type="binding site" evidence="19">
    <location>
        <position position="215"/>
    </location>
    <ligand>
        <name>ATP</name>
        <dbReference type="ChEBI" id="CHEBI:30616"/>
        <label>1</label>
    </ligand>
</feature>
<comment type="cofactor">
    <cofactor evidence="19">
        <name>Mg(2+)</name>
        <dbReference type="ChEBI" id="CHEBI:18420"/>
    </cofactor>
    <cofactor evidence="19">
        <name>Mn(2+)</name>
        <dbReference type="ChEBI" id="CHEBI:29035"/>
    </cofactor>
    <text evidence="19">Binds 4 Mg(2+) or Mn(2+) ions per subunit.</text>
</comment>
<feature type="binding site" evidence="19">
    <location>
        <position position="169"/>
    </location>
    <ligand>
        <name>ATP</name>
        <dbReference type="ChEBI" id="CHEBI:30616"/>
        <label>1</label>
    </ligand>
</feature>
<evidence type="ECO:0000256" key="6">
    <source>
        <dbReference type="ARBA" id="ARBA00022598"/>
    </source>
</evidence>
<evidence type="ECO:0000256" key="13">
    <source>
        <dbReference type="ARBA" id="ARBA00022975"/>
    </source>
</evidence>
<keyword evidence="6 19" id="KW-0436">Ligase</keyword>
<dbReference type="GO" id="GO:0006526">
    <property type="term" value="P:L-arginine biosynthetic process"/>
    <property type="evidence" value="ECO:0007669"/>
    <property type="project" value="UniProtKB-UniRule"/>
</dbReference>
<dbReference type="FunFam" id="3.30.470.20:FF:000007">
    <property type="entry name" value="Carbamoyl-phosphate synthase large chain"/>
    <property type="match status" value="1"/>
</dbReference>
<feature type="binding site" evidence="19">
    <location>
        <position position="834"/>
    </location>
    <ligand>
        <name>ATP</name>
        <dbReference type="ChEBI" id="CHEBI:30616"/>
        <label>2</label>
    </ligand>
</feature>
<evidence type="ECO:0000313" key="22">
    <source>
        <dbReference type="EMBL" id="TWT38565.1"/>
    </source>
</evidence>
<evidence type="ECO:0000256" key="10">
    <source>
        <dbReference type="ARBA" id="ARBA00022741"/>
    </source>
</evidence>
<dbReference type="FunFam" id="3.40.50.20:FF:000003">
    <property type="entry name" value="Carbamoyl-phosphate synthase large chain"/>
    <property type="match status" value="1"/>
</dbReference>
<dbReference type="EMBL" id="SJPF01000001">
    <property type="protein sequence ID" value="TWT38565.1"/>
    <property type="molecule type" value="Genomic_DNA"/>
</dbReference>
<feature type="binding site" evidence="19">
    <location>
        <position position="834"/>
    </location>
    <ligand>
        <name>Mn(2+)</name>
        <dbReference type="ChEBI" id="CHEBI:29035"/>
        <label>3</label>
    </ligand>
</feature>
<keyword evidence="10 19" id="KW-0547">Nucleotide-binding</keyword>
<keyword evidence="14" id="KW-0464">Manganese</keyword>
<keyword evidence="11 19" id="KW-0067">ATP-binding</keyword>
<dbReference type="UniPathway" id="UPA00068">
    <property type="reaction ID" value="UER00171"/>
</dbReference>
<feature type="binding site" evidence="19">
    <location>
        <position position="791"/>
    </location>
    <ligand>
        <name>ATP</name>
        <dbReference type="ChEBI" id="CHEBI:30616"/>
        <label>2</label>
    </ligand>
</feature>
<dbReference type="PANTHER" id="PTHR11405:SF53">
    <property type="entry name" value="CARBAMOYL-PHOSPHATE SYNTHASE [AMMONIA], MITOCHONDRIAL"/>
    <property type="match status" value="1"/>
</dbReference>
<comment type="cofactor">
    <cofactor evidence="1">
        <name>Mn(2+)</name>
        <dbReference type="ChEBI" id="CHEBI:29035"/>
    </cofactor>
</comment>
<dbReference type="GO" id="GO:0005524">
    <property type="term" value="F:ATP binding"/>
    <property type="evidence" value="ECO:0007669"/>
    <property type="project" value="UniProtKB-UniRule"/>
</dbReference>
<feature type="region of interest" description="Allosteric domain" evidence="19">
    <location>
        <begin position="946"/>
        <end position="1088"/>
    </location>
</feature>
<evidence type="ECO:0000256" key="15">
    <source>
        <dbReference type="ARBA" id="ARBA00047359"/>
    </source>
</evidence>
<dbReference type="HAMAP" id="MF_01210_A">
    <property type="entry name" value="CPSase_L_chain_A"/>
    <property type="match status" value="1"/>
</dbReference>
<feature type="binding site" evidence="19">
    <location>
        <position position="285"/>
    </location>
    <ligand>
        <name>Mg(2+)</name>
        <dbReference type="ChEBI" id="CHEBI:18420"/>
        <label>1</label>
    </ligand>
</feature>
<comment type="pathway">
    <text evidence="2 19">Pyrimidine metabolism; UMP biosynthesis via de novo pathway; (S)-dihydroorotate from bicarbonate: step 1/3.</text>
</comment>
<dbReference type="NCBIfam" id="NF003671">
    <property type="entry name" value="PRK05294.1"/>
    <property type="match status" value="1"/>
</dbReference>
<dbReference type="Gene3D" id="3.40.50.20">
    <property type="match status" value="2"/>
</dbReference>
<feature type="binding site" evidence="19">
    <location>
        <position position="208"/>
    </location>
    <ligand>
        <name>ATP</name>
        <dbReference type="ChEBI" id="CHEBI:30616"/>
        <label>1</label>
    </ligand>
</feature>
<evidence type="ECO:0000256" key="17">
    <source>
        <dbReference type="ARBA" id="ARBA00057223"/>
    </source>
</evidence>
<feature type="domain" description="ATP-grasp" evidence="20">
    <location>
        <begin position="133"/>
        <end position="328"/>
    </location>
</feature>
<dbReference type="Pfam" id="PF02787">
    <property type="entry name" value="CPSase_L_D3"/>
    <property type="match status" value="1"/>
</dbReference>
<dbReference type="CDD" id="cd01424">
    <property type="entry name" value="MGS_CPS_II"/>
    <property type="match status" value="1"/>
</dbReference>
<evidence type="ECO:0000256" key="1">
    <source>
        <dbReference type="ARBA" id="ARBA00001936"/>
    </source>
</evidence>
<dbReference type="InterPro" id="IPR013815">
    <property type="entry name" value="ATP_grasp_subdomain_1"/>
</dbReference>
<gene>
    <name evidence="19 22" type="primary">carB</name>
    <name evidence="22" type="ORF">Enr8_02580</name>
</gene>
<evidence type="ECO:0000256" key="2">
    <source>
        <dbReference type="ARBA" id="ARBA00004812"/>
    </source>
</evidence>
<dbReference type="Gene3D" id="1.10.1030.10">
    <property type="entry name" value="Carbamoyl-phosphate synthetase, large subunit oligomerisation domain"/>
    <property type="match status" value="1"/>
</dbReference>
<dbReference type="InterPro" id="IPR011607">
    <property type="entry name" value="MGS-like_dom"/>
</dbReference>
<feature type="binding site" evidence="19">
    <location>
        <position position="793"/>
    </location>
    <ligand>
        <name>ATP</name>
        <dbReference type="ChEBI" id="CHEBI:30616"/>
        <label>2</label>
    </ligand>
</feature>
<dbReference type="NCBIfam" id="TIGR01369">
    <property type="entry name" value="CPSaseII_lrg"/>
    <property type="match status" value="1"/>
</dbReference>
<comment type="pathway">
    <text evidence="3 19">Amino-acid biosynthesis; L-arginine biosynthesis; carbamoyl phosphate from bicarbonate: step 1/1.</text>
</comment>
<dbReference type="Gene3D" id="3.30.1490.20">
    <property type="entry name" value="ATP-grasp fold, A domain"/>
    <property type="match status" value="1"/>
</dbReference>
<keyword evidence="13 19" id="KW-0665">Pyrimidine biosynthesis</keyword>
<evidence type="ECO:0000259" key="20">
    <source>
        <dbReference type="PROSITE" id="PS50975"/>
    </source>
</evidence>
<evidence type="ECO:0000313" key="23">
    <source>
        <dbReference type="Proteomes" id="UP000318878"/>
    </source>
</evidence>
<evidence type="ECO:0000259" key="21">
    <source>
        <dbReference type="PROSITE" id="PS51855"/>
    </source>
</evidence>
<feature type="binding site" evidence="19">
    <location>
        <position position="285"/>
    </location>
    <ligand>
        <name>ATP</name>
        <dbReference type="ChEBI" id="CHEBI:30616"/>
        <label>1</label>
    </ligand>
</feature>
<comment type="function">
    <text evidence="17 19">Large subunit of the glutamine-dependent carbamoyl phosphate synthetase (CPSase). CPSase catalyzes the formation of carbamoyl phosphate from the ammonia moiety of glutamine, carbonate, and phosphate donated by ATP, constituting the first step of 2 biosynthetic pathways, one leading to arginine and/or urea and the other to pyrimidine nucleotides. The large subunit (synthetase) binds the substrates ammonia (free or transferred from glutamine from the small subunit), hydrogencarbonate and ATP and carries out an ATP-coupled ligase reaction, activating hydrogencarbonate by forming carboxy phosphate which reacts with ammonia to form carbamoyl phosphate.</text>
</comment>
<comment type="caution">
    <text evidence="19">Lacks conserved residue(s) required for the propagation of feature annotation.</text>
</comment>
<dbReference type="GO" id="GO:0005737">
    <property type="term" value="C:cytoplasm"/>
    <property type="evidence" value="ECO:0007669"/>
    <property type="project" value="TreeGrafter"/>
</dbReference>
<dbReference type="PANTHER" id="PTHR11405">
    <property type="entry name" value="CARBAMOYLTRANSFERASE FAMILY MEMBER"/>
    <property type="match status" value="1"/>
</dbReference>
<feature type="domain" description="ATP-grasp" evidence="20">
    <location>
        <begin position="684"/>
        <end position="879"/>
    </location>
</feature>
<dbReference type="GO" id="GO:0044205">
    <property type="term" value="P:'de novo' UMP biosynthetic process"/>
    <property type="evidence" value="ECO:0007669"/>
    <property type="project" value="UniProtKB-UniRule"/>
</dbReference>
<evidence type="ECO:0000256" key="4">
    <source>
        <dbReference type="ARBA" id="ARBA00009799"/>
    </source>
</evidence>
<dbReference type="PROSITE" id="PS00867">
    <property type="entry name" value="CPSASE_2"/>
    <property type="match status" value="2"/>
</dbReference>
<protein>
    <recommendedName>
        <fullName evidence="19">Carbamoyl phosphate synthase large chain</fullName>
        <ecNumber evidence="19">6.3.4.16</ecNumber>
        <ecNumber evidence="19">6.3.5.5</ecNumber>
    </recommendedName>
    <alternativeName>
        <fullName evidence="19">Carbamoyl phosphate synthetase ammonia chain</fullName>
    </alternativeName>
</protein>
<feature type="binding site" evidence="19">
    <location>
        <position position="299"/>
    </location>
    <ligand>
        <name>Mg(2+)</name>
        <dbReference type="ChEBI" id="CHEBI:18420"/>
        <label>2</label>
    </ligand>
</feature>
<dbReference type="NCBIfam" id="NF009455">
    <property type="entry name" value="PRK12815.1"/>
    <property type="match status" value="1"/>
</dbReference>
<evidence type="ECO:0000256" key="19">
    <source>
        <dbReference type="HAMAP-Rule" id="MF_01210"/>
    </source>
</evidence>
<dbReference type="InterPro" id="IPR005480">
    <property type="entry name" value="CPSase_lsu_oligo"/>
</dbReference>
<comment type="caution">
    <text evidence="22">The sequence shown here is derived from an EMBL/GenBank/DDBJ whole genome shotgun (WGS) entry which is preliminary data.</text>
</comment>
<dbReference type="GO" id="GO:0006541">
    <property type="term" value="P:glutamine metabolic process"/>
    <property type="evidence" value="ECO:0007669"/>
    <property type="project" value="TreeGrafter"/>
</dbReference>
<keyword evidence="9 19" id="KW-0677">Repeat</keyword>
<feature type="binding site" evidence="19">
    <location>
        <position position="766"/>
    </location>
    <ligand>
        <name>ATP</name>
        <dbReference type="ChEBI" id="CHEBI:30616"/>
        <label>2</label>
    </ligand>
</feature>
<dbReference type="Proteomes" id="UP000318878">
    <property type="component" value="Unassembled WGS sequence"/>
</dbReference>
<dbReference type="FunFam" id="1.10.1030.10:FF:000002">
    <property type="entry name" value="Carbamoyl-phosphate synthase large chain"/>
    <property type="match status" value="1"/>
</dbReference>
<dbReference type="SMART" id="SM01096">
    <property type="entry name" value="CPSase_L_D3"/>
    <property type="match status" value="1"/>
</dbReference>
<feature type="binding site" evidence="19">
    <location>
        <position position="299"/>
    </location>
    <ligand>
        <name>Mn(2+)</name>
        <dbReference type="ChEBI" id="CHEBI:29035"/>
        <label>2</label>
    </ligand>
</feature>
<dbReference type="GO" id="GO:0004087">
    <property type="term" value="F:carbamoyl-phosphate synthase (ammonia) activity"/>
    <property type="evidence" value="ECO:0007669"/>
    <property type="project" value="UniProtKB-EC"/>
</dbReference>
<feature type="binding site" evidence="19">
    <location>
        <position position="129"/>
    </location>
    <ligand>
        <name>ATP</name>
        <dbReference type="ChEBI" id="CHEBI:30616"/>
        <label>1</label>
    </ligand>
</feature>
<feature type="binding site" evidence="19">
    <location>
        <position position="285"/>
    </location>
    <ligand>
        <name>Mn(2+)</name>
        <dbReference type="ChEBI" id="CHEBI:29035"/>
        <label>1</label>
    </ligand>
</feature>
<feature type="binding site" evidence="19">
    <location>
        <position position="175"/>
    </location>
    <ligand>
        <name>ATP</name>
        <dbReference type="ChEBI" id="CHEBI:30616"/>
        <label>1</label>
    </ligand>
</feature>
<dbReference type="InterPro" id="IPR036897">
    <property type="entry name" value="CarbamoylP_synth_lsu_oligo_sf"/>
</dbReference>
<feature type="binding site" evidence="19">
    <location>
        <position position="299"/>
    </location>
    <ligand>
        <name>ATP</name>
        <dbReference type="ChEBI" id="CHEBI:30616"/>
        <label>1</label>
    </ligand>
</feature>
<feature type="binding site" evidence="19">
    <location>
        <position position="241"/>
    </location>
    <ligand>
        <name>ATP</name>
        <dbReference type="ChEBI" id="CHEBI:30616"/>
        <label>1</label>
    </ligand>
</feature>
<keyword evidence="23" id="KW-1185">Reference proteome</keyword>
<comment type="domain">
    <text evidence="19">The large subunit is composed of 2 ATP-grasp domains that are involved in binding the 2 ATP molecules needed for carbamoyl phosphate synthesis. The N-terminal ATP-grasp domain (referred to as the carboxyphosphate synthetic component) catalyzes the ATP-dependent phosphorylation of hydrogencarbonate to carboxyphosphate and the subsequent nucleophilic attack by ammonia to form a carbamate intermediate. The C-terminal ATP-grasp domain (referred to as the carbamoyl phosphate synthetic component) then catalyzes the phosphorylation of carbamate with the second ATP to form the end product carbamoyl phosphate. The reactive and unstable enzyme intermediates are sequentially channeled from one active site to the next through the interior of the protein over a distance of at least 96 A.</text>
</comment>
<feature type="binding site" evidence="19">
    <location>
        <position position="759"/>
    </location>
    <ligand>
        <name>ATP</name>
        <dbReference type="ChEBI" id="CHEBI:30616"/>
        <label>2</label>
    </ligand>
</feature>
<accession>A0A5C5VL56</accession>
<evidence type="ECO:0000256" key="14">
    <source>
        <dbReference type="ARBA" id="ARBA00023211"/>
    </source>
</evidence>
<feature type="region of interest" description="Carboxyphosphate synthetic domain" evidence="19">
    <location>
        <begin position="1"/>
        <end position="402"/>
    </location>
</feature>
<comment type="catalytic activity">
    <reaction evidence="16 19">
        <text>hydrogencarbonate + L-glutamine + 2 ATP + H2O = carbamoyl phosphate + L-glutamate + 2 ADP + phosphate + 2 H(+)</text>
        <dbReference type="Rhea" id="RHEA:18633"/>
        <dbReference type="ChEBI" id="CHEBI:15377"/>
        <dbReference type="ChEBI" id="CHEBI:15378"/>
        <dbReference type="ChEBI" id="CHEBI:17544"/>
        <dbReference type="ChEBI" id="CHEBI:29985"/>
        <dbReference type="ChEBI" id="CHEBI:30616"/>
        <dbReference type="ChEBI" id="CHEBI:43474"/>
        <dbReference type="ChEBI" id="CHEBI:58228"/>
        <dbReference type="ChEBI" id="CHEBI:58359"/>
        <dbReference type="ChEBI" id="CHEBI:456216"/>
        <dbReference type="EC" id="6.3.5.5"/>
    </reaction>
</comment>
<dbReference type="FunFam" id="3.40.50.20:FF:000001">
    <property type="entry name" value="Carbamoyl-phosphate synthase large chain"/>
    <property type="match status" value="1"/>
</dbReference>
<dbReference type="Pfam" id="PF02142">
    <property type="entry name" value="MGS"/>
    <property type="match status" value="1"/>
</dbReference>
<dbReference type="UniPathway" id="UPA00070">
    <property type="reaction ID" value="UER00115"/>
</dbReference>
<feature type="binding site" evidence="19">
    <location>
        <position position="299"/>
    </location>
    <ligand>
        <name>Mn(2+)</name>
        <dbReference type="ChEBI" id="CHEBI:29035"/>
        <label>1</label>
    </ligand>
</feature>
<feature type="binding site" evidence="19">
    <location>
        <position position="792"/>
    </location>
    <ligand>
        <name>ATP</name>
        <dbReference type="ChEBI" id="CHEBI:30616"/>
        <label>2</label>
    </ligand>
</feature>
<feature type="binding site" evidence="19">
    <location>
        <position position="761"/>
    </location>
    <ligand>
        <name>ATP</name>
        <dbReference type="ChEBI" id="CHEBI:30616"/>
        <label>2</label>
    </ligand>
</feature>
<feature type="binding site" evidence="19">
    <location>
        <position position="243"/>
    </location>
    <ligand>
        <name>ATP</name>
        <dbReference type="ChEBI" id="CHEBI:30616"/>
        <label>1</label>
    </ligand>
</feature>
<dbReference type="HAMAP" id="MF_01210_B">
    <property type="entry name" value="CPSase_L_chain_B"/>
    <property type="match status" value="1"/>
</dbReference>
<keyword evidence="5 19" id="KW-0055">Arginine biosynthesis</keyword>
<reference evidence="22 23" key="1">
    <citation type="submission" date="2019-02" db="EMBL/GenBank/DDBJ databases">
        <title>Deep-cultivation of Planctomycetes and their phenomic and genomic characterization uncovers novel biology.</title>
        <authorList>
            <person name="Wiegand S."/>
            <person name="Jogler M."/>
            <person name="Boedeker C."/>
            <person name="Pinto D."/>
            <person name="Vollmers J."/>
            <person name="Rivas-Marin E."/>
            <person name="Kohn T."/>
            <person name="Peeters S.H."/>
            <person name="Heuer A."/>
            <person name="Rast P."/>
            <person name="Oberbeckmann S."/>
            <person name="Bunk B."/>
            <person name="Jeske O."/>
            <person name="Meyerdierks A."/>
            <person name="Storesund J.E."/>
            <person name="Kallscheuer N."/>
            <person name="Luecker S."/>
            <person name="Lage O.M."/>
            <person name="Pohl T."/>
            <person name="Merkel B.J."/>
            <person name="Hornburger P."/>
            <person name="Mueller R.-W."/>
            <person name="Bruemmer F."/>
            <person name="Labrenz M."/>
            <person name="Spormann A.M."/>
            <person name="Op Den Camp H."/>
            <person name="Overmann J."/>
            <person name="Amann R."/>
            <person name="Jetten M.S.M."/>
            <person name="Mascher T."/>
            <person name="Medema M.H."/>
            <person name="Devos D.P."/>
            <person name="Kaster A.-K."/>
            <person name="Ovreas L."/>
            <person name="Rohde M."/>
            <person name="Galperin M.Y."/>
            <person name="Jogler C."/>
        </authorList>
    </citation>
    <scope>NUCLEOTIDE SEQUENCE [LARGE SCALE GENOMIC DNA]</scope>
    <source>
        <strain evidence="22 23">Enr8</strain>
    </source>
</reference>
<feature type="binding site" evidence="19">
    <location>
        <position position="852"/>
    </location>
    <ligand>
        <name>Mn(2+)</name>
        <dbReference type="ChEBI" id="CHEBI:29035"/>
        <label>4</label>
    </ligand>
</feature>
<feature type="binding site" evidence="19">
    <location>
        <position position="834"/>
    </location>
    <ligand>
        <name>Mg(2+)</name>
        <dbReference type="ChEBI" id="CHEBI:18420"/>
        <label>3</label>
    </ligand>
</feature>
<evidence type="ECO:0000256" key="11">
    <source>
        <dbReference type="ARBA" id="ARBA00022840"/>
    </source>
</evidence>
<dbReference type="OrthoDB" id="9804197at2"/>
<dbReference type="RefSeq" id="WP_146428805.1">
    <property type="nucleotide sequence ID" value="NZ_SJPF01000001.1"/>
</dbReference>
<evidence type="ECO:0000256" key="16">
    <source>
        <dbReference type="ARBA" id="ARBA00048816"/>
    </source>
</evidence>
<dbReference type="PROSITE" id="PS51855">
    <property type="entry name" value="MGS"/>
    <property type="match status" value="1"/>
</dbReference>
<proteinExistence type="inferred from homology"/>
<dbReference type="AlphaFoldDB" id="A0A5C5VL56"/>
<dbReference type="Gene3D" id="3.30.470.20">
    <property type="entry name" value="ATP-grasp fold, B domain"/>
    <property type="match status" value="2"/>
</dbReference>
<dbReference type="PRINTS" id="PR00098">
    <property type="entry name" value="CPSASE"/>
</dbReference>
<evidence type="ECO:0000256" key="5">
    <source>
        <dbReference type="ARBA" id="ARBA00022571"/>
    </source>
</evidence>
<dbReference type="InterPro" id="IPR005483">
    <property type="entry name" value="CPSase_dom"/>
</dbReference>
<feature type="binding site" evidence="19">
    <location>
        <position position="301"/>
    </location>
    <ligand>
        <name>Mg(2+)</name>
        <dbReference type="ChEBI" id="CHEBI:18420"/>
        <label>2</label>
    </ligand>
</feature>
<feature type="binding site" evidence="19">
    <location>
        <position position="242"/>
    </location>
    <ligand>
        <name>ATP</name>
        <dbReference type="ChEBI" id="CHEBI:30616"/>
        <label>1</label>
    </ligand>
</feature>
<dbReference type="SUPFAM" id="SSF52440">
    <property type="entry name" value="PreATP-grasp domain"/>
    <property type="match status" value="2"/>
</dbReference>
<dbReference type="SMART" id="SM00851">
    <property type="entry name" value="MGS"/>
    <property type="match status" value="1"/>
</dbReference>
<dbReference type="InterPro" id="IPR033937">
    <property type="entry name" value="MGS_CPS_CarB"/>
</dbReference>
<feature type="binding site" evidence="19">
    <location>
        <position position="850"/>
    </location>
    <ligand>
        <name>Mn(2+)</name>
        <dbReference type="ChEBI" id="CHEBI:29035"/>
        <label>4</label>
    </ligand>
</feature>
<feature type="binding site" evidence="19">
    <location>
        <position position="176"/>
    </location>
    <ligand>
        <name>ATP</name>
        <dbReference type="ChEBI" id="CHEBI:30616"/>
        <label>1</label>
    </ligand>
</feature>
<dbReference type="FunFam" id="3.30.470.20:FF:000013">
    <property type="entry name" value="Carbamoyl-phosphate synthase large chain"/>
    <property type="match status" value="1"/>
</dbReference>
<keyword evidence="12" id="KW-0460">Magnesium</keyword>
<dbReference type="EC" id="6.3.4.16" evidence="19"/>
<sequence>MPRRDDIKKILLIGSGPIVIGQACEFDYSGTQACKALREEGYEVVLVNSNPATIMTDPDMADRTYIEPLSWPVVEKIIAKERPDALLPTLGGQTALNLAMDLDKHGVLEKYGVEMIGAKASVIAKAEEREQFKAAMEKIGLEVCRGGTVHTIQEARAVLDQIGLPAVIRPGFTMGGSGSAIAYNREEFDSLVRNGLDQSPVSEVLVEESVIGWKEYEMEVMRDVADNVVIICTIENFDPVGVHTGDSITVAPAQTLSDKEYQRMRDASLAVIREIGVETGGSNIQFAIDPKSDRMIVIEMNPRVSRSSALASKATGFPIAKIAAKLAVGYYLHELPNDITRETLACFEPTIDYVVTKIPRFAFEKFPEADATLTTQMKSVGETMAIGRTFKESFQKALRGLEVGRFGFGCDGKDLWGTEEQPSDDEIRAKLSTPNADRPWYLRYAIKSGMTLEKIFQLTFIDPWFIDQMQQLVELEDELAAIGSLAAIDATKMKQAKQYGFSDRQLATLLGSSELEVRKQRKQLGVVATYKSVDTCAAEFEAYTPYFYSTYEDEDETPTKDPAKKRVMILGGGPNRIGQGIEFDYCCCHASFALRELGIESIMVNSNPETVSTDYDTSDLLFFEPLTTEDVLNICDKVQPDGVIVQFGGQTPLNLARALATAGVPIIGTSVDTIEAAEDREKFQQLLNQLGLKQPANAIARNMTQARAESAKVGYPALVRPSFVLGGRAMEICYDDKQFERYVAEAFLVAQGQPVLIDRFLEDATEVDVDCICDGENVVVAGVMEHIEEAGVHSGDSACAIPPYSLPGPVVKEIREATIAMARQLKVVGLMNVQFAVKQEDGKMNVYVLEVNPRASRTVPFVAKATGMPVAKIAAQVMTGIKLSELGVTEEPIPAHVSIKESVFPFRKFSGVDIVLGPEMRSTGEVMGISERFSIAFAKSQLAAGVLLPQPEEGKIFLSVSPRHKEHIVEIAQRLDSLGFDLVCTEGTAKRLREEGLEVQQIKKLAEGHPNLIDLLIDGAVSLVMNTPSGKGARTDEGRIRAAAVQHGIPCITTIQAAEAAAKAMEALRNGEMNVLSLQDRFRKMRGE</sequence>
<evidence type="ECO:0000256" key="3">
    <source>
        <dbReference type="ARBA" id="ARBA00005077"/>
    </source>
</evidence>
<evidence type="ECO:0000256" key="12">
    <source>
        <dbReference type="ARBA" id="ARBA00022842"/>
    </source>
</evidence>
<dbReference type="InterPro" id="IPR011761">
    <property type="entry name" value="ATP-grasp"/>
</dbReference>
<dbReference type="InterPro" id="IPR058047">
    <property type="entry name" value="CPSase_preATP-grasp"/>
</dbReference>
<dbReference type="SUPFAM" id="SSF48108">
    <property type="entry name" value="Carbamoyl phosphate synthetase, large subunit connection domain"/>
    <property type="match status" value="1"/>
</dbReference>